<name>A0ABS7TJA2_9BACT</name>
<feature type="region of interest" description="Disordered" evidence="1">
    <location>
        <begin position="15"/>
        <end position="45"/>
    </location>
</feature>
<gene>
    <name evidence="2" type="ORF">K7C98_03485</name>
</gene>
<comment type="caution">
    <text evidence="2">The sequence shown here is derived from an EMBL/GenBank/DDBJ whole genome shotgun (WGS) entry which is preliminary data.</text>
</comment>
<proteinExistence type="predicted"/>
<evidence type="ECO:0000313" key="3">
    <source>
        <dbReference type="Proteomes" id="UP001139031"/>
    </source>
</evidence>
<sequence length="218" mass="22506">MIGLALLLAVQDPPVGVPEPTAPAPEPATAAAAAEPVAAPPGSVTAAPVAEGPVAEPVASQAAPAVPDVAPATSEDRRGFIFAWMPSLVFGISDVPSFAPPTIFLGGRLPRSWALGYQLTVSFGLADRYLSGVLTHRHYLVGLHGFGATRRGLAGVGGGVAFTLPLKPIAEVEARIGVRFGDTRSWAVGALVRLGWDIGHEERAPMPQFGAFFGYVPL</sequence>
<evidence type="ECO:0000313" key="2">
    <source>
        <dbReference type="EMBL" id="MBZ5708305.1"/>
    </source>
</evidence>
<accession>A0ABS7TJA2</accession>
<reference evidence="2" key="1">
    <citation type="submission" date="2021-08" db="EMBL/GenBank/DDBJ databases">
        <authorList>
            <person name="Stevens D.C."/>
        </authorList>
    </citation>
    <scope>NUCLEOTIDE SEQUENCE</scope>
    <source>
        <strain evidence="2">DSM 53165</strain>
    </source>
</reference>
<keyword evidence="3" id="KW-1185">Reference proteome</keyword>
<dbReference type="RefSeq" id="WP_224190055.1">
    <property type="nucleotide sequence ID" value="NZ_JAIRAU010000001.1"/>
</dbReference>
<dbReference type="EMBL" id="JAIRAU010000001">
    <property type="protein sequence ID" value="MBZ5708305.1"/>
    <property type="molecule type" value="Genomic_DNA"/>
</dbReference>
<evidence type="ECO:0000256" key="1">
    <source>
        <dbReference type="SAM" id="MobiDB-lite"/>
    </source>
</evidence>
<protein>
    <submittedName>
        <fullName evidence="2">Uncharacterized protein</fullName>
    </submittedName>
</protein>
<feature type="compositionally biased region" description="Low complexity" evidence="1">
    <location>
        <begin position="27"/>
        <end position="45"/>
    </location>
</feature>
<organism evidence="2 3">
    <name type="scientific">Nannocystis pusilla</name>
    <dbReference type="NCBI Taxonomy" id="889268"/>
    <lineage>
        <taxon>Bacteria</taxon>
        <taxon>Pseudomonadati</taxon>
        <taxon>Myxococcota</taxon>
        <taxon>Polyangia</taxon>
        <taxon>Nannocystales</taxon>
        <taxon>Nannocystaceae</taxon>
        <taxon>Nannocystis</taxon>
    </lineage>
</organism>
<dbReference type="Proteomes" id="UP001139031">
    <property type="component" value="Unassembled WGS sequence"/>
</dbReference>
<feature type="compositionally biased region" description="Pro residues" evidence="1">
    <location>
        <begin position="15"/>
        <end position="26"/>
    </location>
</feature>